<keyword evidence="3" id="KW-0808">Transferase</keyword>
<dbReference type="InterPro" id="IPR002213">
    <property type="entry name" value="UDP_glucos_trans"/>
</dbReference>
<evidence type="ECO:0000256" key="2">
    <source>
        <dbReference type="ARBA" id="ARBA00022676"/>
    </source>
</evidence>
<accession>K7R6E0</accession>
<dbReference type="InterPro" id="IPR010610">
    <property type="entry name" value="EryCIII-like_C"/>
</dbReference>
<dbReference type="GO" id="GO:0017000">
    <property type="term" value="P:antibiotic biosynthetic process"/>
    <property type="evidence" value="ECO:0007669"/>
    <property type="project" value="UniProtKB-ARBA"/>
</dbReference>
<dbReference type="GO" id="GO:0016758">
    <property type="term" value="F:hexosyltransferase activity"/>
    <property type="evidence" value="ECO:0007669"/>
    <property type="project" value="UniProtKB-ARBA"/>
</dbReference>
<reference evidence="6" key="2">
    <citation type="journal article" date="2012" name="J. Am. Chem. Soc.">
        <title>Insights into pyrroindomycin biosynthesis reveal a uniform paradigm for tetramate/tetronate formation.</title>
        <authorList>
            <person name="Wu Q."/>
            <person name="Wu Z."/>
            <person name="Qu X."/>
            <person name="Liu W."/>
        </authorList>
    </citation>
    <scope>NUCLEOTIDE SEQUENCE</scope>
    <source>
        <strain evidence="6">NRRL 21084</strain>
    </source>
</reference>
<protein>
    <submittedName>
        <fullName evidence="6">PyrC4</fullName>
    </submittedName>
</protein>
<dbReference type="Gene3D" id="3.40.50.2000">
    <property type="entry name" value="Glycogen Phosphorylase B"/>
    <property type="match status" value="2"/>
</dbReference>
<gene>
    <name evidence="6" type="primary">pyrC4</name>
</gene>
<dbReference type="AlphaFoldDB" id="K7R6E0"/>
<feature type="domain" description="Erythromycin biosynthesis protein CIII-like C-terminal" evidence="4">
    <location>
        <begin position="262"/>
        <end position="405"/>
    </location>
</feature>
<organism evidence="6">
    <name type="scientific">Streptomyces rugosporus</name>
    <dbReference type="NCBI Taxonomy" id="295838"/>
    <lineage>
        <taxon>Bacteria</taxon>
        <taxon>Bacillati</taxon>
        <taxon>Actinomycetota</taxon>
        <taxon>Actinomycetes</taxon>
        <taxon>Kitasatosporales</taxon>
        <taxon>Streptomycetaceae</taxon>
        <taxon>Streptomyces</taxon>
    </lineage>
</organism>
<proteinExistence type="inferred from homology"/>
<dbReference type="GO" id="GO:0008194">
    <property type="term" value="F:UDP-glycosyltransferase activity"/>
    <property type="evidence" value="ECO:0007669"/>
    <property type="project" value="InterPro"/>
</dbReference>
<evidence type="ECO:0000259" key="4">
    <source>
        <dbReference type="Pfam" id="PF06722"/>
    </source>
</evidence>
<dbReference type="PANTHER" id="PTHR48050:SF13">
    <property type="entry name" value="STEROL 3-BETA-GLUCOSYLTRANSFERASE UGT80A2"/>
    <property type="match status" value="1"/>
</dbReference>
<sequence>MRVLFIPWSQPTHYMPMVPLAWAMRAAGHEVRVAAQQHVVEAVKQSGLPVMPVGLGYDFLPDYQRINDEMARHQREHPQQGVNRAERPDVPPEVLKRALEAKFAPFVRTATAMAADLAPIVRDWTPDLVIANSLAMAGPLVAELAGAPFAHHLTGPAVERRLGLFPGSGAPPEIWADGIRGLYEGHGVDVRSEYAVATVDPCPSSLQFDGLPHRHPVRFVPYNGPGEVPAWLWERSARPRVALTWGTTTTQLVGEEGFLVPRILKSLSALDVEVVTTITGAERELIGDVPDNVRVVERLPLHLLLPSCAAIVHQSGSGTMLTSAALGVPQVLVGVTMEQLDTGAHLASTGAGIALNGSTTGPDAIADAVASILDGDAVRAAAGALREEIQSQPSPAETAAALEALVS</sequence>
<evidence type="ECO:0000259" key="5">
    <source>
        <dbReference type="Pfam" id="PF21036"/>
    </source>
</evidence>
<dbReference type="Pfam" id="PF06722">
    <property type="entry name" value="EryCIII-like_C"/>
    <property type="match status" value="1"/>
</dbReference>
<feature type="domain" description="Erythromycin biosynthesis protein CIII-like N-terminal" evidence="5">
    <location>
        <begin position="22"/>
        <end position="246"/>
    </location>
</feature>
<name>K7R6E0_STRRG</name>
<dbReference type="SUPFAM" id="SSF53756">
    <property type="entry name" value="UDP-Glycosyltransferase/glycogen phosphorylase"/>
    <property type="match status" value="1"/>
</dbReference>
<comment type="similarity">
    <text evidence="1">Belongs to the glycosyltransferase 28 family.</text>
</comment>
<evidence type="ECO:0000256" key="3">
    <source>
        <dbReference type="ARBA" id="ARBA00022679"/>
    </source>
</evidence>
<reference evidence="6" key="1">
    <citation type="journal article" date="2012" name="Chem. Biol.">
        <title>Quartromicin biosynthesis: two alternative polyketide chains produced by one polyketide synthase assembly line.</title>
        <authorList>
            <person name="He H.Y."/>
            <person name="Pan H.X."/>
            <person name="Wu L.F."/>
            <person name="Zhang B.B."/>
            <person name="Chai H.B."/>
            <person name="Liu W."/>
            <person name="Tang G.L."/>
        </authorList>
    </citation>
    <scope>NUCLEOTIDE SEQUENCE</scope>
    <source>
        <strain evidence="6">NRRL 21084</strain>
    </source>
</reference>
<dbReference type="EMBL" id="JX042309">
    <property type="protein sequence ID" value="AFV71301.1"/>
    <property type="molecule type" value="Genomic_DNA"/>
</dbReference>
<dbReference type="CDD" id="cd03784">
    <property type="entry name" value="GT1_Gtf-like"/>
    <property type="match status" value="1"/>
</dbReference>
<dbReference type="InterPro" id="IPR050426">
    <property type="entry name" value="Glycosyltransferase_28"/>
</dbReference>
<dbReference type="Pfam" id="PF21036">
    <property type="entry name" value="EryCIII-like_N"/>
    <property type="match status" value="1"/>
</dbReference>
<evidence type="ECO:0000256" key="1">
    <source>
        <dbReference type="ARBA" id="ARBA00006962"/>
    </source>
</evidence>
<evidence type="ECO:0000313" key="6">
    <source>
        <dbReference type="EMBL" id="AFV71301.1"/>
    </source>
</evidence>
<dbReference type="InterPro" id="IPR048284">
    <property type="entry name" value="EryCIII-like_N"/>
</dbReference>
<dbReference type="PANTHER" id="PTHR48050">
    <property type="entry name" value="STEROL 3-BETA-GLUCOSYLTRANSFERASE"/>
    <property type="match status" value="1"/>
</dbReference>
<dbReference type="SMR" id="K7R6E0"/>
<keyword evidence="2" id="KW-0328">Glycosyltransferase</keyword>